<feature type="chain" id="PRO_5007459572" description="PEP-CTERM protein-sorting domain-containing protein" evidence="1">
    <location>
        <begin position="24"/>
        <end position="244"/>
    </location>
</feature>
<keyword evidence="3" id="KW-1185">Reference proteome</keyword>
<dbReference type="RefSeq" id="WP_066887188.1">
    <property type="nucleotide sequence ID" value="NZ_LODL01000040.1"/>
</dbReference>
<proteinExistence type="predicted"/>
<gene>
    <name evidence="2" type="ORF">AT959_19595</name>
</gene>
<feature type="signal peptide" evidence="1">
    <location>
        <begin position="1"/>
        <end position="23"/>
    </location>
</feature>
<sequence length="244" mass="25421">MKKLPIKSLLSAVACLVATTASATPVLLMESGLTNGQSTTSLILPIQSGAANYWAGLQTLSIDNAIGALAFCVDPWEWSPTTKQSYLTSSLDGIFGTTKANYIRELYSESYASTLKLNNGGANAAAAFQLALWEIVADGDLKLDGSGLVRTTNQTTQNLVSLANGMLNQIDGQFGSNNYSFTFYTSGKSGGVGSSTGYQDYLVATQLPASLAANAVDEPGSGLLLATALGGLGLFGRRRKARPA</sequence>
<protein>
    <recommendedName>
        <fullName evidence="4">PEP-CTERM protein-sorting domain-containing protein</fullName>
    </recommendedName>
</protein>
<dbReference type="EMBL" id="LODL01000040">
    <property type="protein sequence ID" value="KXB29027.1"/>
    <property type="molecule type" value="Genomic_DNA"/>
</dbReference>
<evidence type="ECO:0008006" key="4">
    <source>
        <dbReference type="Google" id="ProtNLM"/>
    </source>
</evidence>
<organism evidence="2 3">
    <name type="scientific">Dechloromonas denitrificans</name>
    <dbReference type="NCBI Taxonomy" id="281362"/>
    <lineage>
        <taxon>Bacteria</taxon>
        <taxon>Pseudomonadati</taxon>
        <taxon>Pseudomonadota</taxon>
        <taxon>Betaproteobacteria</taxon>
        <taxon>Rhodocyclales</taxon>
        <taxon>Azonexaceae</taxon>
        <taxon>Dechloromonas</taxon>
    </lineage>
</organism>
<evidence type="ECO:0000256" key="1">
    <source>
        <dbReference type="SAM" id="SignalP"/>
    </source>
</evidence>
<comment type="caution">
    <text evidence="2">The sequence shown here is derived from an EMBL/GenBank/DDBJ whole genome shotgun (WGS) entry which is preliminary data.</text>
</comment>
<accession>A0A133XDL3</accession>
<dbReference type="AlphaFoldDB" id="A0A133XDL3"/>
<evidence type="ECO:0000313" key="3">
    <source>
        <dbReference type="Proteomes" id="UP000070186"/>
    </source>
</evidence>
<keyword evidence="1" id="KW-0732">Signal</keyword>
<reference evidence="2 3" key="1">
    <citation type="submission" date="2015-12" db="EMBL/GenBank/DDBJ databases">
        <title>Nitrous oxide reduction kinetics distinguish bacteria harboring typical versus atypical NosZ.</title>
        <authorList>
            <person name="Yoon S."/>
            <person name="Nissen S."/>
            <person name="Park D."/>
            <person name="Sanford R.A."/>
            <person name="Loeffler F.E."/>
        </authorList>
    </citation>
    <scope>NUCLEOTIDE SEQUENCE [LARGE SCALE GENOMIC DNA]</scope>
    <source>
        <strain evidence="2 3">ATCC BAA-841</strain>
    </source>
</reference>
<evidence type="ECO:0000313" key="2">
    <source>
        <dbReference type="EMBL" id="KXB29027.1"/>
    </source>
</evidence>
<dbReference type="STRING" id="281362.AT959_19595"/>
<name>A0A133XDL3_9RHOO</name>
<dbReference type="Proteomes" id="UP000070186">
    <property type="component" value="Unassembled WGS sequence"/>
</dbReference>